<protein>
    <submittedName>
        <fullName evidence="1">Uncharacterized protein</fullName>
    </submittedName>
</protein>
<dbReference type="Proteomes" id="UP001060085">
    <property type="component" value="Linkage Group LG04"/>
</dbReference>
<comment type="caution">
    <text evidence="1">The sequence shown here is derived from an EMBL/GenBank/DDBJ whole genome shotgun (WGS) entry which is preliminary data.</text>
</comment>
<name>A0ACC0B056_CATRO</name>
<gene>
    <name evidence="1" type="ORF">M9H77_15883</name>
</gene>
<reference evidence="2" key="1">
    <citation type="journal article" date="2023" name="Nat. Plants">
        <title>Single-cell RNA sequencing provides a high-resolution roadmap for understanding the multicellular compartmentation of specialized metabolism.</title>
        <authorList>
            <person name="Sun S."/>
            <person name="Shen X."/>
            <person name="Li Y."/>
            <person name="Li Y."/>
            <person name="Wang S."/>
            <person name="Li R."/>
            <person name="Zhang H."/>
            <person name="Shen G."/>
            <person name="Guo B."/>
            <person name="Wei J."/>
            <person name="Xu J."/>
            <person name="St-Pierre B."/>
            <person name="Chen S."/>
            <person name="Sun C."/>
        </authorList>
    </citation>
    <scope>NUCLEOTIDE SEQUENCE [LARGE SCALE GENOMIC DNA]</scope>
</reference>
<keyword evidence="2" id="KW-1185">Reference proteome</keyword>
<proteinExistence type="predicted"/>
<evidence type="ECO:0000313" key="1">
    <source>
        <dbReference type="EMBL" id="KAI5666030.1"/>
    </source>
</evidence>
<evidence type="ECO:0000313" key="2">
    <source>
        <dbReference type="Proteomes" id="UP001060085"/>
    </source>
</evidence>
<accession>A0ACC0B056</accession>
<dbReference type="EMBL" id="CM044704">
    <property type="protein sequence ID" value="KAI5666030.1"/>
    <property type="molecule type" value="Genomic_DNA"/>
</dbReference>
<organism evidence="1 2">
    <name type="scientific">Catharanthus roseus</name>
    <name type="common">Madagascar periwinkle</name>
    <name type="synonym">Vinca rosea</name>
    <dbReference type="NCBI Taxonomy" id="4058"/>
    <lineage>
        <taxon>Eukaryota</taxon>
        <taxon>Viridiplantae</taxon>
        <taxon>Streptophyta</taxon>
        <taxon>Embryophyta</taxon>
        <taxon>Tracheophyta</taxon>
        <taxon>Spermatophyta</taxon>
        <taxon>Magnoliopsida</taxon>
        <taxon>eudicotyledons</taxon>
        <taxon>Gunneridae</taxon>
        <taxon>Pentapetalae</taxon>
        <taxon>asterids</taxon>
        <taxon>lamiids</taxon>
        <taxon>Gentianales</taxon>
        <taxon>Apocynaceae</taxon>
        <taxon>Rauvolfioideae</taxon>
        <taxon>Vinceae</taxon>
        <taxon>Catharanthinae</taxon>
        <taxon>Catharanthus</taxon>
    </lineage>
</organism>
<sequence>MGRNIHTKHVDDELDNFNPSCMWGIIHAIDYHHWRYNVKRLLPHRKNQGTHAKGQGTPKARTVDHVPGEMQMILHKPERTSPVNRSTKESATISKRSLRARIKAFIADHQHKQGNDKHRGSRSSSRSGLKRTYSIHHLEPPDHSFDGICTDWEHPIIFFPGNEDTGGTKHHNPIKSDVTEKPYADDGIRKFSYMLPASKAKSRLTKSGSFPVGDLSQRRNLGPSKLKHKQSEIWTTPRGENFPASNLMPMDVLKYSENFLSRSRPSADNSTASMLGRALSLILESTIESDEEGHTDFVMPPKEAKQVAKFDGSKDKNEANASHSALGEVSNRQDSSTIGNDFAESSAEGKINRIGDESSCGSQERHDTDYRTNTFSHRRSSSLSESLDKYASLFESTFRKEVKLQSSKSLRLSNKNEMTSGKSAPLLFTRIRSLSHLDELYTSIQNVVRGNADFGDWAITSTVETSLCTKYDTQGETSTEEYAAKDDTQESEHQNEMPERSDCIEAAHDSPFSGQNVTSESSTKMEDIPEQLSNGNCNFDRDTETNNSVITNNEFPEPWSSSASKNFLQDEASTFVHSQSAEDLESISDSFDLDPSINWQNISTSNPDDIAIPVHAKDPLVQNEADKKHNTDLDYVRDLLERSGLTKDGFQWTWHSLDQPLNPSVFEEMEANWHQEFDCSKEELWSCFHHQLLFELVNEELARLYDRSSTYYPKALSPSCHIRPFPVGRHLLEDICSSISSLISLKPEEMESLDAIVALDLKNAGWMNLQIETECMVLEIEDMIFDEILEELVSL</sequence>